<keyword evidence="3" id="KW-1185">Reference proteome</keyword>
<evidence type="ECO:0000313" key="3">
    <source>
        <dbReference type="Proteomes" id="UP000265520"/>
    </source>
</evidence>
<organism evidence="2 3">
    <name type="scientific">Trifolium medium</name>
    <dbReference type="NCBI Taxonomy" id="97028"/>
    <lineage>
        <taxon>Eukaryota</taxon>
        <taxon>Viridiplantae</taxon>
        <taxon>Streptophyta</taxon>
        <taxon>Embryophyta</taxon>
        <taxon>Tracheophyta</taxon>
        <taxon>Spermatophyta</taxon>
        <taxon>Magnoliopsida</taxon>
        <taxon>eudicotyledons</taxon>
        <taxon>Gunneridae</taxon>
        <taxon>Pentapetalae</taxon>
        <taxon>rosids</taxon>
        <taxon>fabids</taxon>
        <taxon>Fabales</taxon>
        <taxon>Fabaceae</taxon>
        <taxon>Papilionoideae</taxon>
        <taxon>50 kb inversion clade</taxon>
        <taxon>NPAAA clade</taxon>
        <taxon>Hologalegina</taxon>
        <taxon>IRL clade</taxon>
        <taxon>Trifolieae</taxon>
        <taxon>Trifolium</taxon>
    </lineage>
</organism>
<reference evidence="2 3" key="1">
    <citation type="journal article" date="2018" name="Front. Plant Sci.">
        <title>Red Clover (Trifolium pratense) and Zigzag Clover (T. medium) - A Picture of Genomic Similarities and Differences.</title>
        <authorList>
            <person name="Dluhosova J."/>
            <person name="Istvanek J."/>
            <person name="Nedelnik J."/>
            <person name="Repkova J."/>
        </authorList>
    </citation>
    <scope>NUCLEOTIDE SEQUENCE [LARGE SCALE GENOMIC DNA]</scope>
    <source>
        <strain evidence="3">cv. 10/8</strain>
        <tissue evidence="2">Leaf</tissue>
    </source>
</reference>
<protein>
    <submittedName>
        <fullName evidence="2">Uncharacterized protein</fullName>
    </submittedName>
</protein>
<sequence length="59" mass="6307">MGQRNSSQSQAYNEDGSPILPMNPGPTSTAYNQLLRSSSQAIANLNHNEQTVVLPHSPG</sequence>
<dbReference type="AlphaFoldDB" id="A0A392RJB9"/>
<dbReference type="Proteomes" id="UP000265520">
    <property type="component" value="Unassembled WGS sequence"/>
</dbReference>
<dbReference type="EMBL" id="LXQA010236271">
    <property type="protein sequence ID" value="MCI36671.1"/>
    <property type="molecule type" value="Genomic_DNA"/>
</dbReference>
<proteinExistence type="predicted"/>
<accession>A0A392RJB9</accession>
<evidence type="ECO:0000256" key="1">
    <source>
        <dbReference type="SAM" id="MobiDB-lite"/>
    </source>
</evidence>
<feature type="compositionally biased region" description="Polar residues" evidence="1">
    <location>
        <begin position="1"/>
        <end position="12"/>
    </location>
</feature>
<evidence type="ECO:0000313" key="2">
    <source>
        <dbReference type="EMBL" id="MCI36671.1"/>
    </source>
</evidence>
<comment type="caution">
    <text evidence="2">The sequence shown here is derived from an EMBL/GenBank/DDBJ whole genome shotgun (WGS) entry which is preliminary data.</text>
</comment>
<feature type="region of interest" description="Disordered" evidence="1">
    <location>
        <begin position="1"/>
        <end position="31"/>
    </location>
</feature>
<name>A0A392RJB9_9FABA</name>
<feature type="non-terminal residue" evidence="2">
    <location>
        <position position="59"/>
    </location>
</feature>